<evidence type="ECO:0000256" key="1">
    <source>
        <dbReference type="SAM" id="MobiDB-lite"/>
    </source>
</evidence>
<keyword evidence="5" id="KW-1185">Reference proteome</keyword>
<feature type="domain" description="Glycosyltransferase subfamily 4-like N-terminal" evidence="3">
    <location>
        <begin position="44"/>
        <end position="196"/>
    </location>
</feature>
<evidence type="ECO:0000259" key="2">
    <source>
        <dbReference type="Pfam" id="PF00534"/>
    </source>
</evidence>
<feature type="region of interest" description="Disordered" evidence="1">
    <location>
        <begin position="1"/>
        <end position="27"/>
    </location>
</feature>
<dbReference type="EMBL" id="CP054856">
    <property type="protein sequence ID" value="QVM83134.1"/>
    <property type="molecule type" value="Genomic_DNA"/>
</dbReference>
<evidence type="ECO:0000313" key="4">
    <source>
        <dbReference type="EMBL" id="QVM83134.1"/>
    </source>
</evidence>
<protein>
    <submittedName>
        <fullName evidence="4">Glycosyltransferase</fullName>
    </submittedName>
</protein>
<dbReference type="InterPro" id="IPR001296">
    <property type="entry name" value="Glyco_trans_1"/>
</dbReference>
<evidence type="ECO:0000259" key="3">
    <source>
        <dbReference type="Pfam" id="PF13439"/>
    </source>
</evidence>
<feature type="domain" description="Glycosyl transferase family 1" evidence="2">
    <location>
        <begin position="212"/>
        <end position="367"/>
    </location>
</feature>
<gene>
    <name evidence="4" type="ORF">HT578_04890</name>
</gene>
<dbReference type="InterPro" id="IPR028098">
    <property type="entry name" value="Glyco_trans_4-like_N"/>
</dbReference>
<dbReference type="Pfam" id="PF00534">
    <property type="entry name" value="Glycos_transf_1"/>
    <property type="match status" value="1"/>
</dbReference>
<dbReference type="RefSeq" id="WP_213502396.1">
    <property type="nucleotide sequence ID" value="NZ_CP054856.1"/>
</dbReference>
<dbReference type="PANTHER" id="PTHR12526:SF638">
    <property type="entry name" value="SPORE COAT PROTEIN SA"/>
    <property type="match status" value="1"/>
</dbReference>
<name>A0ABX8E3E3_9SPHN</name>
<dbReference type="SUPFAM" id="SSF53756">
    <property type="entry name" value="UDP-Glycosyltransferase/glycogen phosphorylase"/>
    <property type="match status" value="1"/>
</dbReference>
<accession>A0ABX8E3E3</accession>
<dbReference type="Proteomes" id="UP000677126">
    <property type="component" value="Chromosome"/>
</dbReference>
<organism evidence="4 5">
    <name type="scientific">Novosphingobium decolorationis</name>
    <dbReference type="NCBI Taxonomy" id="2698673"/>
    <lineage>
        <taxon>Bacteria</taxon>
        <taxon>Pseudomonadati</taxon>
        <taxon>Pseudomonadota</taxon>
        <taxon>Alphaproteobacteria</taxon>
        <taxon>Sphingomonadales</taxon>
        <taxon>Sphingomonadaceae</taxon>
        <taxon>Novosphingobium</taxon>
    </lineage>
</organism>
<dbReference type="CDD" id="cd03811">
    <property type="entry name" value="GT4_GT28_WabH-like"/>
    <property type="match status" value="1"/>
</dbReference>
<proteinExistence type="predicted"/>
<dbReference type="PANTHER" id="PTHR12526">
    <property type="entry name" value="GLYCOSYLTRANSFERASE"/>
    <property type="match status" value="1"/>
</dbReference>
<evidence type="ECO:0000313" key="5">
    <source>
        <dbReference type="Proteomes" id="UP000677126"/>
    </source>
</evidence>
<sequence length="401" mass="43249">MTHQAPQGKFVVRPQPPVPASSPGARTGTEPLRICSILTSLTSGGAEILITNLNEAYAGLGARACVTALCDAQTLGNSQAMETELQQRITKAGAHFDSLALTRRRGLIEGVRALRRHLSETRPHIVHAHTVRAVLMLAFSGFGGPVVFTHHNSRLSFPAAAFRFLDHVVAHYVAISNETASLYRDLSRRPFSLIPNAPAASYRAKAPRESVGTPCRILTVGAISDQKNYDLLIEVARVLRQFRPGTEPVFCLRVAGGGTDLERLRGKVDALGLADMVQFLGERADIRDLLAASDIYLNTSRYEGASIAIHEAMSMGLPVVASDVNGNRGLVVPGRNGALCALDKPSSFANAIARLAHNAYYYHSYSQGALATSQSYSLEGSAQRHFDLYKSLLRSGPAHKD</sequence>
<dbReference type="Gene3D" id="3.40.50.2000">
    <property type="entry name" value="Glycogen Phosphorylase B"/>
    <property type="match status" value="2"/>
</dbReference>
<reference evidence="4 5" key="1">
    <citation type="journal article" date="2021" name="Int. J. Syst. Evol. Microbiol.">
        <title>Novosphingobium decolorationis sp. nov., an aniline blue-decolourizing bacterium isolated from East Pacific sediment.</title>
        <authorList>
            <person name="Chen X."/>
            <person name="Dong B."/>
            <person name="Chen T."/>
            <person name="Ren N."/>
            <person name="Wang J."/>
            <person name="Xu Y."/>
            <person name="Yang J."/>
            <person name="Zhu S."/>
            <person name="Chen J."/>
        </authorList>
    </citation>
    <scope>NUCLEOTIDE SEQUENCE [LARGE SCALE GENOMIC DNA]</scope>
    <source>
        <strain evidence="4 5">502str22</strain>
    </source>
</reference>
<dbReference type="Pfam" id="PF13439">
    <property type="entry name" value="Glyco_transf_4"/>
    <property type="match status" value="1"/>
</dbReference>